<feature type="transmembrane region" description="Helical" evidence="13">
    <location>
        <begin position="200"/>
        <end position="220"/>
    </location>
</feature>
<dbReference type="GO" id="GO:0042910">
    <property type="term" value="F:xenobiotic transmembrane transporter activity"/>
    <property type="evidence" value="ECO:0007669"/>
    <property type="project" value="InterPro"/>
</dbReference>
<name>A0A412G572_9FIRM</name>
<dbReference type="EMBL" id="QRUP01000003">
    <property type="protein sequence ID" value="RGR75918.1"/>
    <property type="molecule type" value="Genomic_DNA"/>
</dbReference>
<feature type="transmembrane region" description="Helical" evidence="13">
    <location>
        <begin position="316"/>
        <end position="336"/>
    </location>
</feature>
<evidence type="ECO:0000256" key="10">
    <source>
        <dbReference type="ARBA" id="ARBA00023065"/>
    </source>
</evidence>
<feature type="transmembrane region" description="Helical" evidence="13">
    <location>
        <begin position="450"/>
        <end position="472"/>
    </location>
</feature>
<comment type="subcellular location">
    <subcellularLocation>
        <location evidence="2">Cell membrane</location>
        <topology evidence="2">Multi-pass membrane protein</topology>
    </subcellularLocation>
</comment>
<evidence type="ECO:0000256" key="13">
    <source>
        <dbReference type="SAM" id="Phobius"/>
    </source>
</evidence>
<dbReference type="AlphaFoldDB" id="A0A412G572"/>
<evidence type="ECO:0000256" key="11">
    <source>
        <dbReference type="ARBA" id="ARBA00023136"/>
    </source>
</evidence>
<feature type="transmembrane region" description="Helical" evidence="13">
    <location>
        <begin position="357"/>
        <end position="381"/>
    </location>
</feature>
<keyword evidence="7" id="KW-1003">Cell membrane</keyword>
<dbReference type="InterPro" id="IPR002528">
    <property type="entry name" value="MATE_fam"/>
</dbReference>
<dbReference type="Proteomes" id="UP000284178">
    <property type="component" value="Unassembled WGS sequence"/>
</dbReference>
<proteinExistence type="inferred from homology"/>
<keyword evidence="9 13" id="KW-1133">Transmembrane helix</keyword>
<gene>
    <name evidence="14" type="ORF">DWY25_04040</name>
</gene>
<evidence type="ECO:0000256" key="7">
    <source>
        <dbReference type="ARBA" id="ARBA00022475"/>
    </source>
</evidence>
<dbReference type="PIRSF" id="PIRSF006603">
    <property type="entry name" value="DinF"/>
    <property type="match status" value="1"/>
</dbReference>
<evidence type="ECO:0000256" key="12">
    <source>
        <dbReference type="ARBA" id="ARBA00031636"/>
    </source>
</evidence>
<evidence type="ECO:0000256" key="1">
    <source>
        <dbReference type="ARBA" id="ARBA00003408"/>
    </source>
</evidence>
<keyword evidence="15" id="KW-1185">Reference proteome</keyword>
<feature type="transmembrane region" description="Helical" evidence="13">
    <location>
        <begin position="270"/>
        <end position="296"/>
    </location>
</feature>
<organism evidence="14 15">
    <name type="scientific">Holdemania filiformis</name>
    <dbReference type="NCBI Taxonomy" id="61171"/>
    <lineage>
        <taxon>Bacteria</taxon>
        <taxon>Bacillati</taxon>
        <taxon>Bacillota</taxon>
        <taxon>Erysipelotrichia</taxon>
        <taxon>Erysipelotrichales</taxon>
        <taxon>Erysipelotrichaceae</taxon>
        <taxon>Holdemania</taxon>
    </lineage>
</organism>
<dbReference type="GO" id="GO:0005886">
    <property type="term" value="C:plasma membrane"/>
    <property type="evidence" value="ECO:0007669"/>
    <property type="project" value="UniProtKB-SubCell"/>
</dbReference>
<feature type="transmembrane region" description="Helical" evidence="13">
    <location>
        <begin position="123"/>
        <end position="146"/>
    </location>
</feature>
<feature type="transmembrane region" description="Helical" evidence="13">
    <location>
        <begin position="425"/>
        <end position="444"/>
    </location>
</feature>
<feature type="transmembrane region" description="Helical" evidence="13">
    <location>
        <begin position="393"/>
        <end position="413"/>
    </location>
</feature>
<sequence>MGRTEQMAGGNAQLALDRVEAGESLEISKKHTALPPGLTRGMLMKDVLRIAGPSFVELTLTQLTSMADLMMVGQLGAWAITAVGLTTQPKFLMMTMFMAMNVGATALVARYKGAEQPAKANEAVRQALMLTLVMSVAASVVGFLFSETMVRFMGATEELSLTNGTVYLQIQMAGFVLMALTTTITAVLRGVGDSKTAMKYNVAANVINIILNWILIYGNLGFPKMGVAGASLATVIGQTAAFFMAGWALMKKGGYLEFNLREKFKPDREILTNIFAIGLPAMVEQLFMRFGVILYSKTVASLGTVAFATHNVCMNIQALSFMIGQGFAVSSTSLVGQSLGKKRTDMAHHYGKVSQQIGIGFSLVLALIFFVIGGPIVSLYSNEPEVIEQGTRILMFLALIQPFQATQFILAGVLRGAGDTKTTAVVIFVTTLIVRPLLAMLTVYELHWGLYGAWIALVADQLLRTLLIWLRYRGGQWQLMKLKGEAA</sequence>
<accession>A0A412G572</accession>
<keyword evidence="10" id="KW-0406">Ion transport</keyword>
<dbReference type="InterPro" id="IPR048279">
    <property type="entry name" value="MdtK-like"/>
</dbReference>
<comment type="function">
    <text evidence="1">Multidrug efflux pump.</text>
</comment>
<keyword evidence="5" id="KW-0813">Transport</keyword>
<dbReference type="InterPro" id="IPR050222">
    <property type="entry name" value="MATE_MdtK"/>
</dbReference>
<feature type="transmembrane region" description="Helical" evidence="13">
    <location>
        <begin position="91"/>
        <end position="111"/>
    </location>
</feature>
<feature type="transmembrane region" description="Helical" evidence="13">
    <location>
        <begin position="166"/>
        <end position="188"/>
    </location>
</feature>
<dbReference type="PANTHER" id="PTHR43298">
    <property type="entry name" value="MULTIDRUG RESISTANCE PROTEIN NORM-RELATED"/>
    <property type="match status" value="1"/>
</dbReference>
<reference evidence="14 15" key="1">
    <citation type="submission" date="2018-08" db="EMBL/GenBank/DDBJ databases">
        <title>A genome reference for cultivated species of the human gut microbiota.</title>
        <authorList>
            <person name="Zou Y."/>
            <person name="Xue W."/>
            <person name="Luo G."/>
        </authorList>
    </citation>
    <scope>NUCLEOTIDE SEQUENCE [LARGE SCALE GENOMIC DNA]</scope>
    <source>
        <strain evidence="14 15">AF24-29</strain>
    </source>
</reference>
<evidence type="ECO:0000256" key="8">
    <source>
        <dbReference type="ARBA" id="ARBA00022692"/>
    </source>
</evidence>
<evidence type="ECO:0000256" key="9">
    <source>
        <dbReference type="ARBA" id="ARBA00022989"/>
    </source>
</evidence>
<evidence type="ECO:0000256" key="3">
    <source>
        <dbReference type="ARBA" id="ARBA00010199"/>
    </source>
</evidence>
<evidence type="ECO:0000313" key="14">
    <source>
        <dbReference type="EMBL" id="RGR75918.1"/>
    </source>
</evidence>
<comment type="similarity">
    <text evidence="3">Belongs to the multi antimicrobial extrusion (MATE) (TC 2.A.66.1) family.</text>
</comment>
<dbReference type="GO" id="GO:0015297">
    <property type="term" value="F:antiporter activity"/>
    <property type="evidence" value="ECO:0007669"/>
    <property type="project" value="UniProtKB-KW"/>
</dbReference>
<feature type="transmembrane region" description="Helical" evidence="13">
    <location>
        <begin position="226"/>
        <end position="249"/>
    </location>
</feature>
<evidence type="ECO:0000256" key="2">
    <source>
        <dbReference type="ARBA" id="ARBA00004651"/>
    </source>
</evidence>
<comment type="caution">
    <text evidence="14">The sequence shown here is derived from an EMBL/GenBank/DDBJ whole genome shotgun (WGS) entry which is preliminary data.</text>
</comment>
<dbReference type="Pfam" id="PF01554">
    <property type="entry name" value="MatE"/>
    <property type="match status" value="2"/>
</dbReference>
<keyword evidence="6" id="KW-0050">Antiport</keyword>
<dbReference type="NCBIfam" id="TIGR00797">
    <property type="entry name" value="matE"/>
    <property type="match status" value="1"/>
</dbReference>
<keyword evidence="8 13" id="KW-0812">Transmembrane</keyword>
<protein>
    <recommendedName>
        <fullName evidence="4">Probable multidrug resistance protein NorM</fullName>
    </recommendedName>
    <alternativeName>
        <fullName evidence="12">Multidrug-efflux transporter</fullName>
    </alternativeName>
</protein>
<dbReference type="PANTHER" id="PTHR43298:SF2">
    <property type="entry name" value="FMN_FAD EXPORTER YEEO-RELATED"/>
    <property type="match status" value="1"/>
</dbReference>
<evidence type="ECO:0000256" key="6">
    <source>
        <dbReference type="ARBA" id="ARBA00022449"/>
    </source>
</evidence>
<evidence type="ECO:0000313" key="15">
    <source>
        <dbReference type="Proteomes" id="UP000284178"/>
    </source>
</evidence>
<dbReference type="CDD" id="cd13137">
    <property type="entry name" value="MATE_NorM_like"/>
    <property type="match status" value="1"/>
</dbReference>
<dbReference type="GO" id="GO:0006811">
    <property type="term" value="P:monoatomic ion transport"/>
    <property type="evidence" value="ECO:0007669"/>
    <property type="project" value="UniProtKB-KW"/>
</dbReference>
<keyword evidence="11 13" id="KW-0472">Membrane</keyword>
<evidence type="ECO:0000256" key="5">
    <source>
        <dbReference type="ARBA" id="ARBA00022448"/>
    </source>
</evidence>
<evidence type="ECO:0000256" key="4">
    <source>
        <dbReference type="ARBA" id="ARBA00020268"/>
    </source>
</evidence>